<dbReference type="Proteomes" id="UP001530400">
    <property type="component" value="Unassembled WGS sequence"/>
</dbReference>
<dbReference type="SUPFAM" id="SSF56112">
    <property type="entry name" value="Protein kinase-like (PK-like)"/>
    <property type="match status" value="1"/>
</dbReference>
<dbReference type="PANTHER" id="PTHR23257">
    <property type="entry name" value="SERINE-THREONINE PROTEIN KINASE"/>
    <property type="match status" value="1"/>
</dbReference>
<dbReference type="PROSITE" id="PS50011">
    <property type="entry name" value="PROTEIN_KINASE_DOM"/>
    <property type="match status" value="1"/>
</dbReference>
<feature type="domain" description="Protein kinase" evidence="2">
    <location>
        <begin position="141"/>
        <end position="485"/>
    </location>
</feature>
<feature type="compositionally biased region" description="Basic residues" evidence="1">
    <location>
        <begin position="499"/>
        <end position="510"/>
    </location>
</feature>
<dbReference type="Gene3D" id="3.30.200.20">
    <property type="entry name" value="Phosphorylase Kinase, domain 1"/>
    <property type="match status" value="1"/>
</dbReference>
<evidence type="ECO:0000313" key="4">
    <source>
        <dbReference type="Proteomes" id="UP001530400"/>
    </source>
</evidence>
<gene>
    <name evidence="3" type="ORF">ACHAWO_010134</name>
</gene>
<dbReference type="PANTHER" id="PTHR23257:SF958">
    <property type="entry name" value="SERINE_THREONINE-PROTEIN KINASE WNK4"/>
    <property type="match status" value="1"/>
</dbReference>
<sequence length="544" mass="61156">MIPSLHNSGLRRRQNTLTEFDEDFEENKPLLCSTHFAPVTENPTCLPPSTPPSDRLLCDEQEPIIPTSLAFDKRSPGTCSTASSCSIGSTLSTREYCQTFHPTLLQHYYDLSTMVKKADASLKSVSESNNLPLPQLAFQEIVLGEIIGRGGFSFVHEIKDVRLQEIYDTGNEEAASRAEFAASFKNSKSVNSLEIAAAATNKTVPPSPYVLKTLRPDLPEDEHNKGIIDLAVEAQFLSSLSHPHILSLRASSNSDPLEARYFVILDRLVSTLDHKLKIWRRDVGINMGYWLGSCLGYCCARVHVLHRIWMERFKVAKDVASALEYLHGQNIVYRDLKPDNIGFNSEGVLKMFDFGLAKRITNADRAEDDLYNLTGNTGSLRYMAPEVALNRPYSLSVDAYSFGILFWQLCALTTPYAGYSCKMHADLVVGRGYRPNPDDSWPETWSSLMRECWSADAHSRPSFEIILKAVTEELDELTAEGDSFIVDDNVQGKETEKIRARKPRSFKIRARRDSQRLDVDTRLTPQPKQKSKATTERKHDAPIV</sequence>
<dbReference type="AlphaFoldDB" id="A0ABD3Q6Z2"/>
<dbReference type="Pfam" id="PF07714">
    <property type="entry name" value="PK_Tyr_Ser-Thr"/>
    <property type="match status" value="1"/>
</dbReference>
<dbReference type="InterPro" id="IPR050167">
    <property type="entry name" value="Ser_Thr_protein_kinase"/>
</dbReference>
<feature type="compositionally biased region" description="Basic and acidic residues" evidence="1">
    <location>
        <begin position="533"/>
        <end position="544"/>
    </location>
</feature>
<protein>
    <recommendedName>
        <fullName evidence="2">Protein kinase domain-containing protein</fullName>
    </recommendedName>
</protein>
<evidence type="ECO:0000259" key="2">
    <source>
        <dbReference type="PROSITE" id="PS50011"/>
    </source>
</evidence>
<dbReference type="InterPro" id="IPR000719">
    <property type="entry name" value="Prot_kinase_dom"/>
</dbReference>
<reference evidence="3 4" key="1">
    <citation type="submission" date="2024-10" db="EMBL/GenBank/DDBJ databases">
        <title>Updated reference genomes for cyclostephanoid diatoms.</title>
        <authorList>
            <person name="Roberts W.R."/>
            <person name="Alverson A.J."/>
        </authorList>
    </citation>
    <scope>NUCLEOTIDE SEQUENCE [LARGE SCALE GENOMIC DNA]</scope>
    <source>
        <strain evidence="3 4">AJA010-31</strain>
    </source>
</reference>
<feature type="region of interest" description="Disordered" evidence="1">
    <location>
        <begin position="499"/>
        <end position="544"/>
    </location>
</feature>
<dbReference type="Gene3D" id="1.10.510.10">
    <property type="entry name" value="Transferase(Phosphotransferase) domain 1"/>
    <property type="match status" value="1"/>
</dbReference>
<dbReference type="EMBL" id="JALLPJ020000309">
    <property type="protein sequence ID" value="KAL3795842.1"/>
    <property type="molecule type" value="Genomic_DNA"/>
</dbReference>
<dbReference type="InterPro" id="IPR011009">
    <property type="entry name" value="Kinase-like_dom_sf"/>
</dbReference>
<comment type="caution">
    <text evidence="3">The sequence shown here is derived from an EMBL/GenBank/DDBJ whole genome shotgun (WGS) entry which is preliminary data.</text>
</comment>
<dbReference type="SMART" id="SM00220">
    <property type="entry name" value="S_TKc"/>
    <property type="match status" value="1"/>
</dbReference>
<proteinExistence type="predicted"/>
<feature type="compositionally biased region" description="Basic and acidic residues" evidence="1">
    <location>
        <begin position="511"/>
        <end position="521"/>
    </location>
</feature>
<name>A0ABD3Q6Z2_9STRA</name>
<keyword evidence="4" id="KW-1185">Reference proteome</keyword>
<evidence type="ECO:0000256" key="1">
    <source>
        <dbReference type="SAM" id="MobiDB-lite"/>
    </source>
</evidence>
<organism evidence="3 4">
    <name type="scientific">Cyclotella atomus</name>
    <dbReference type="NCBI Taxonomy" id="382360"/>
    <lineage>
        <taxon>Eukaryota</taxon>
        <taxon>Sar</taxon>
        <taxon>Stramenopiles</taxon>
        <taxon>Ochrophyta</taxon>
        <taxon>Bacillariophyta</taxon>
        <taxon>Coscinodiscophyceae</taxon>
        <taxon>Thalassiosirophycidae</taxon>
        <taxon>Stephanodiscales</taxon>
        <taxon>Stephanodiscaceae</taxon>
        <taxon>Cyclotella</taxon>
    </lineage>
</organism>
<dbReference type="InterPro" id="IPR001245">
    <property type="entry name" value="Ser-Thr/Tyr_kinase_cat_dom"/>
</dbReference>
<accession>A0ABD3Q6Z2</accession>
<evidence type="ECO:0000313" key="3">
    <source>
        <dbReference type="EMBL" id="KAL3795842.1"/>
    </source>
</evidence>